<keyword evidence="20" id="KW-1185">Reference proteome</keyword>
<dbReference type="PROSITE" id="PS50835">
    <property type="entry name" value="IG_LIKE"/>
    <property type="match status" value="1"/>
</dbReference>
<evidence type="ECO:0000256" key="9">
    <source>
        <dbReference type="ARBA" id="ARBA00023139"/>
    </source>
</evidence>
<accession>A0A146ZZX3</accession>
<dbReference type="InterPro" id="IPR036179">
    <property type="entry name" value="Ig-like_dom_sf"/>
</dbReference>
<dbReference type="GO" id="GO:0005886">
    <property type="term" value="C:plasma membrane"/>
    <property type="evidence" value="ECO:0007669"/>
    <property type="project" value="UniProtKB-SubCell"/>
</dbReference>
<dbReference type="Gene3D" id="2.60.40.10">
    <property type="entry name" value="Immunoglobulins"/>
    <property type="match status" value="1"/>
</dbReference>
<keyword evidence="4 16" id="KW-0732">Signal</keyword>
<evidence type="ECO:0000256" key="15">
    <source>
        <dbReference type="SAM" id="Phobius"/>
    </source>
</evidence>
<keyword evidence="9" id="KW-0564">Palmitate</keyword>
<sequence length="223" mass="24809">MDHKVIQILMILLFYPETSAAGVKDVNEGDPVDINCKLPDTGTIVFWFRAVDGAEMELIGSFSTNGQPKTTRDNFNKEFSLKKQMNDFVLTVKSFKKRTDSGLYSCAALTGGNKLTFGPVTQLRGKPKPTTPPPPPPRDVTTRQMSTTPKNCLCNDKSTAVPFMFCSPIVLGSLAGGCGLLLLLLIITVLYCNNIRTRRCPHHYKRKPRTTALEKQMMTNRHI</sequence>
<evidence type="ECO:0000313" key="18">
    <source>
        <dbReference type="EMBL" id="JAR71788.1"/>
    </source>
</evidence>
<evidence type="ECO:0000256" key="6">
    <source>
        <dbReference type="ARBA" id="ARBA00022989"/>
    </source>
</evidence>
<feature type="region of interest" description="Disordered" evidence="14">
    <location>
        <begin position="119"/>
        <end position="146"/>
    </location>
</feature>
<dbReference type="GeneTree" id="ENSGT00510000050969"/>
<dbReference type="InterPro" id="IPR013783">
    <property type="entry name" value="Ig-like_fold"/>
</dbReference>
<dbReference type="SUPFAM" id="SSF48726">
    <property type="entry name" value="Immunoglobulin"/>
    <property type="match status" value="1"/>
</dbReference>
<keyword evidence="13" id="KW-0393">Immunoglobulin domain</keyword>
<evidence type="ECO:0000256" key="16">
    <source>
        <dbReference type="SAM" id="SignalP"/>
    </source>
</evidence>
<proteinExistence type="predicted"/>
<feature type="signal peptide" evidence="16">
    <location>
        <begin position="1"/>
        <end position="20"/>
    </location>
</feature>
<evidence type="ECO:0000256" key="1">
    <source>
        <dbReference type="ARBA" id="ARBA00004251"/>
    </source>
</evidence>
<feature type="transmembrane region" description="Helical" evidence="15">
    <location>
        <begin position="169"/>
        <end position="192"/>
    </location>
</feature>
<evidence type="ECO:0000256" key="5">
    <source>
        <dbReference type="ARBA" id="ARBA00022859"/>
    </source>
</evidence>
<keyword evidence="12" id="KW-0449">Lipoprotein</keyword>
<keyword evidence="10" id="KW-1015">Disulfide bond</keyword>
<evidence type="ECO:0000256" key="4">
    <source>
        <dbReference type="ARBA" id="ARBA00022729"/>
    </source>
</evidence>
<dbReference type="InterPro" id="IPR007110">
    <property type="entry name" value="Ig-like_dom"/>
</dbReference>
<dbReference type="STRING" id="8078.ENSFHEP00000020851"/>
<evidence type="ECO:0000313" key="20">
    <source>
        <dbReference type="Proteomes" id="UP000265000"/>
    </source>
</evidence>
<dbReference type="PANTHER" id="PTHR10441:SF2">
    <property type="entry name" value="T-CELL SURFACE GLYCOPROTEIN CD8 ALPHA CHAIN"/>
    <property type="match status" value="1"/>
</dbReference>
<reference evidence="18" key="1">
    <citation type="submission" date="2015-01" db="EMBL/GenBank/DDBJ databases">
        <title>EvidentialGene: Evidence-directed Construction of Complete mRNA Transcriptomes without Genomes.</title>
        <authorList>
            <person name="Gilbert D.G."/>
        </authorList>
    </citation>
    <scope>NUCLEOTIDE SEQUENCE</scope>
</reference>
<dbReference type="InterPro" id="IPR015468">
    <property type="entry name" value="CD8_asu"/>
</dbReference>
<evidence type="ECO:0000256" key="2">
    <source>
        <dbReference type="ARBA" id="ARBA00022475"/>
    </source>
</evidence>
<evidence type="ECO:0000256" key="10">
    <source>
        <dbReference type="ARBA" id="ARBA00023157"/>
    </source>
</evidence>
<evidence type="ECO:0000256" key="12">
    <source>
        <dbReference type="ARBA" id="ARBA00023288"/>
    </source>
</evidence>
<evidence type="ECO:0000259" key="17">
    <source>
        <dbReference type="PROSITE" id="PS50835"/>
    </source>
</evidence>
<dbReference type="Ensembl" id="ENSFHET00000035389.1">
    <property type="protein sequence ID" value="ENSFHEP00000020851.1"/>
    <property type="gene ID" value="ENSFHEG00000022788.1"/>
</dbReference>
<evidence type="ECO:0000313" key="19">
    <source>
        <dbReference type="Ensembl" id="ENSFHEP00000020851.1"/>
    </source>
</evidence>
<name>A0A146ZZX3_FUNHE</name>
<keyword evidence="2" id="KW-1003">Cell membrane</keyword>
<reference evidence="19" key="2">
    <citation type="submission" date="2025-05" db="UniProtKB">
        <authorList>
            <consortium name="Ensembl"/>
        </authorList>
    </citation>
    <scope>IDENTIFICATION</scope>
</reference>
<dbReference type="CDD" id="cd00099">
    <property type="entry name" value="IgV"/>
    <property type="match status" value="1"/>
</dbReference>
<evidence type="ECO:0000256" key="7">
    <source>
        <dbReference type="ARBA" id="ARBA00023130"/>
    </source>
</evidence>
<keyword evidence="8 15" id="KW-0472">Membrane</keyword>
<dbReference type="PANTHER" id="PTHR10441">
    <property type="entry name" value="CD8 ALPHA CHAIN"/>
    <property type="match status" value="1"/>
</dbReference>
<dbReference type="Proteomes" id="UP000265000">
    <property type="component" value="Unplaced"/>
</dbReference>
<organism evidence="18">
    <name type="scientific">Fundulus heteroclitus</name>
    <name type="common">Killifish</name>
    <name type="synonym">Mummichog</name>
    <dbReference type="NCBI Taxonomy" id="8078"/>
    <lineage>
        <taxon>Eukaryota</taxon>
        <taxon>Metazoa</taxon>
        <taxon>Chordata</taxon>
        <taxon>Craniata</taxon>
        <taxon>Vertebrata</taxon>
        <taxon>Euteleostomi</taxon>
        <taxon>Actinopterygii</taxon>
        <taxon>Neopterygii</taxon>
        <taxon>Teleostei</taxon>
        <taxon>Neoteleostei</taxon>
        <taxon>Acanthomorphata</taxon>
        <taxon>Ovalentaria</taxon>
        <taxon>Atherinomorphae</taxon>
        <taxon>Cyprinodontiformes</taxon>
        <taxon>Fundulidae</taxon>
        <taxon>Fundulus</taxon>
    </lineage>
</organism>
<evidence type="ECO:0000256" key="14">
    <source>
        <dbReference type="SAM" id="MobiDB-lite"/>
    </source>
</evidence>
<feature type="chain" id="PRO_5044549055" evidence="16">
    <location>
        <begin position="21"/>
        <end position="223"/>
    </location>
</feature>
<evidence type="ECO:0000256" key="8">
    <source>
        <dbReference type="ARBA" id="ARBA00023136"/>
    </source>
</evidence>
<keyword evidence="6 15" id="KW-1133">Transmembrane helix</keyword>
<keyword evidence="3 15" id="KW-0812">Transmembrane</keyword>
<feature type="domain" description="Ig-like" evidence="17">
    <location>
        <begin position="16"/>
        <end position="116"/>
    </location>
</feature>
<feature type="compositionally biased region" description="Pro residues" evidence="14">
    <location>
        <begin position="129"/>
        <end position="138"/>
    </location>
</feature>
<dbReference type="Pfam" id="PF07686">
    <property type="entry name" value="V-set"/>
    <property type="match status" value="1"/>
</dbReference>
<evidence type="ECO:0000256" key="13">
    <source>
        <dbReference type="ARBA" id="ARBA00023319"/>
    </source>
</evidence>
<evidence type="ECO:0000256" key="3">
    <source>
        <dbReference type="ARBA" id="ARBA00022692"/>
    </source>
</evidence>
<dbReference type="GO" id="GO:0002250">
    <property type="term" value="P:adaptive immune response"/>
    <property type="evidence" value="ECO:0007669"/>
    <property type="project" value="UniProtKB-KW"/>
</dbReference>
<dbReference type="InterPro" id="IPR013106">
    <property type="entry name" value="Ig_V-set"/>
</dbReference>
<keyword evidence="11" id="KW-0325">Glycoprotein</keyword>
<dbReference type="EMBL" id="GCES01014535">
    <property type="protein sequence ID" value="JAR71788.1"/>
    <property type="molecule type" value="Transcribed_RNA"/>
</dbReference>
<protein>
    <submittedName>
        <fullName evidence="18">CD8 antigen, alpha polypeptide</fullName>
    </submittedName>
    <submittedName>
        <fullName evidence="19">Uncharacterized LOC105931845</fullName>
    </submittedName>
</protein>
<keyword evidence="5" id="KW-0391">Immunity</keyword>
<evidence type="ECO:0000256" key="11">
    <source>
        <dbReference type="ARBA" id="ARBA00023180"/>
    </source>
</evidence>
<dbReference type="AlphaFoldDB" id="A0A146ZZX3"/>
<comment type="subcellular location">
    <subcellularLocation>
        <location evidence="1">Cell membrane</location>
        <topology evidence="1">Single-pass type I membrane protein</topology>
    </subcellularLocation>
</comment>
<keyword evidence="7" id="KW-1064">Adaptive immunity</keyword>